<dbReference type="AlphaFoldDB" id="G2GMG8"/>
<accession>G2GMG8</accession>
<gene>
    <name evidence="4" type="ORF">SZN_33601</name>
</gene>
<dbReference type="InterPro" id="IPR006015">
    <property type="entry name" value="Universal_stress_UspA"/>
</dbReference>
<evidence type="ECO:0000313" key="5">
    <source>
        <dbReference type="Proteomes" id="UP000004217"/>
    </source>
</evidence>
<dbReference type="PATRIC" id="fig|700597.3.peg.6570"/>
<evidence type="ECO:0000313" key="4">
    <source>
        <dbReference type="EMBL" id="EGX55297.1"/>
    </source>
</evidence>
<organism evidence="4 5">
    <name type="scientific">Streptomyces zinciresistens K42</name>
    <dbReference type="NCBI Taxonomy" id="700597"/>
    <lineage>
        <taxon>Bacteria</taxon>
        <taxon>Bacillati</taxon>
        <taxon>Actinomycetota</taxon>
        <taxon>Actinomycetes</taxon>
        <taxon>Kitasatosporales</taxon>
        <taxon>Streptomycetaceae</taxon>
        <taxon>Streptomyces</taxon>
    </lineage>
</organism>
<name>G2GMG8_9ACTN</name>
<feature type="domain" description="UspA" evidence="3">
    <location>
        <begin position="37"/>
        <end position="177"/>
    </location>
</feature>
<reference evidence="4 5" key="1">
    <citation type="submission" date="2011-08" db="EMBL/GenBank/DDBJ databases">
        <authorList>
            <person name="Lin Y."/>
            <person name="Hao X."/>
            <person name="Johnstone L."/>
            <person name="Miller S.J."/>
            <person name="Wei G."/>
            <person name="Rensing C."/>
        </authorList>
    </citation>
    <scope>NUCLEOTIDE SEQUENCE [LARGE SCALE GENOMIC DNA]</scope>
    <source>
        <strain evidence="4 5">K42</strain>
    </source>
</reference>
<protein>
    <submittedName>
        <fullName evidence="4">UspA domain-containing protein</fullName>
    </submittedName>
</protein>
<dbReference type="PANTHER" id="PTHR46553">
    <property type="entry name" value="ADENINE NUCLEOTIDE ALPHA HYDROLASES-LIKE SUPERFAMILY PROTEIN"/>
    <property type="match status" value="1"/>
</dbReference>
<evidence type="ECO:0000256" key="2">
    <source>
        <dbReference type="SAM" id="MobiDB-lite"/>
    </source>
</evidence>
<dbReference type="PANTHER" id="PTHR46553:SF3">
    <property type="entry name" value="ADENINE NUCLEOTIDE ALPHA HYDROLASES-LIKE SUPERFAMILY PROTEIN"/>
    <property type="match status" value="1"/>
</dbReference>
<feature type="region of interest" description="Disordered" evidence="2">
    <location>
        <begin position="1"/>
        <end position="41"/>
    </location>
</feature>
<keyword evidence="5" id="KW-1185">Reference proteome</keyword>
<evidence type="ECO:0000259" key="3">
    <source>
        <dbReference type="Pfam" id="PF00582"/>
    </source>
</evidence>
<proteinExistence type="inferred from homology"/>
<evidence type="ECO:0000256" key="1">
    <source>
        <dbReference type="ARBA" id="ARBA00008791"/>
    </source>
</evidence>
<dbReference type="EMBL" id="AGBF01000243">
    <property type="protein sequence ID" value="EGX55297.1"/>
    <property type="molecule type" value="Genomic_DNA"/>
</dbReference>
<dbReference type="InterPro" id="IPR014729">
    <property type="entry name" value="Rossmann-like_a/b/a_fold"/>
</dbReference>
<dbReference type="Gene3D" id="3.40.50.620">
    <property type="entry name" value="HUPs"/>
    <property type="match status" value="2"/>
</dbReference>
<dbReference type="SUPFAM" id="SSF52402">
    <property type="entry name" value="Adenine nucleotide alpha hydrolases-like"/>
    <property type="match status" value="2"/>
</dbReference>
<dbReference type="Pfam" id="PF00582">
    <property type="entry name" value="Usp"/>
    <property type="match status" value="2"/>
</dbReference>
<dbReference type="InterPro" id="IPR006016">
    <property type="entry name" value="UspA"/>
</dbReference>
<comment type="caution">
    <text evidence="4">The sequence shown here is derived from an EMBL/GenBank/DDBJ whole genome shotgun (WGS) entry which is preliminary data.</text>
</comment>
<feature type="domain" description="UspA" evidence="3">
    <location>
        <begin position="185"/>
        <end position="325"/>
    </location>
</feature>
<dbReference type="PRINTS" id="PR01438">
    <property type="entry name" value="UNVRSLSTRESS"/>
</dbReference>
<sequence length="329" mass="33907">MRDAARRGTLEAGHGPADGARAAERAAADPAGKGNTMNGPVVVGVDGSPSGRAAVEIGAREAEAHGTGLRLVHAFGWPTAHIPPGGRPWESGHAGMRELIDGTLTRAEARARERAPDIAVTRDAVVGEPVTVLEIESRTASLAVVGSRGLSRFGALLLGSTAGHLAAHAACPVLVVRGRPDATGPVLLAVDGSPAARGAVEFAFSQASRHGTGLLALHAWSNRTERAYESPADPPFVTYDEDRLRDEEERVLAEALGGLGERYPDVAVDRRLVRGRVRHTLIEASAGAALVVVGARGHGGFSGLLLGSVSQAVLHHAHCPVAVVRSGPG</sequence>
<comment type="similarity">
    <text evidence="1">Belongs to the universal stress protein A family.</text>
</comment>
<dbReference type="Proteomes" id="UP000004217">
    <property type="component" value="Unassembled WGS sequence"/>
</dbReference>